<dbReference type="Gene3D" id="3.30.450.40">
    <property type="match status" value="3"/>
</dbReference>
<organism evidence="10 11">
    <name type="scientific">Deinococcus metalli</name>
    <dbReference type="NCBI Taxonomy" id="1141878"/>
    <lineage>
        <taxon>Bacteria</taxon>
        <taxon>Thermotogati</taxon>
        <taxon>Deinococcota</taxon>
        <taxon>Deinococci</taxon>
        <taxon>Deinococcales</taxon>
        <taxon>Deinococcaceae</taxon>
        <taxon>Deinococcus</taxon>
    </lineage>
</organism>
<sequence>MPDLGAPDEFTDELPPRQSRQEFLLNLSDKIRGERDGQSVARTAVTLLAGHLRLDRAYVAVVDQDRDAAEIGPEYRRPGLVPVEGTLTLSAFPEAFAQVEGHTLVLEDTDSDASLSELDRHSFGALGMRSLIVASARKGARRPVWALLVAMQTPRRWTSEEVALVEEVAERTWAAVERARAEDALHESEARYHALFASSPVPFMVLAPNPPDFTITAVNDAYLEAARTTRDALIGRRLFDVFTDDPERSGQLGPEALAQSLDRVLTSRRTDTMGRVRYDLATHGGGFEPHWWEAVNAPLFTASGAVAAILHQVTEVTDVHRAEEVLRQSQDRQAFLLRLSDALRAEASVDAVATRALALLTEQLRLDRCYVTHYHLDEDRADVTHQLGNERVSPLPDHFRLSDFPAAMRVVSDRTIVVDDDFERQGLSDEERRNSRALGMRAFMAATLRKGEGRPLWSMMAISASPRHWTPGDVTLLEEVAERTWVAMERVRTEAALQRSEEQYRTLFDTMTEGFALCGVIRDAAGHMVDLRYLALNRGLEQQTGLDRRAVEGRRFSEVVPRTDLDRWLPIYAAVVNSGEPKTFEEYVVLLDRWFAISAYPRPNDELALFYHDITERKQRELNRDVLLALTDELSRLSSEDELLHAVGARLADHLTLTCYHSVDVDEDRAEVTLSHFWHALDVPDIRGTYPIDGFMPPGGLARLRAGETIVINDVHSDLPGDTAADVALKSGADAQQIRAYVAVPSSQDGRWNAYFAAADSAPRRWTAAEIELIQEAANRLFPRIERARAEAAVHASQAQFRAVANLVPDLLWESRPDGFTTWYNDRWLEYTGQTFEVATGWGWTDAIHPEDREGSARRYREAVQSGQPLRQEHRIRRHDGEYRWFVVQAFPLRNNHGEVIQVYGAATDIHHLREHSAVLEARVEERTRRLADLNAELGNLIIRTAHNLEEPARKLGHLLDPGRPVDPHALDGLPPYDPAALAAEVTRLRAVAQDLRHLSGLETHDLRTDLLPLGEVFAGIQAHAAATARGAQVHWLIQSLPIIRGDRALLTQALEVLMTFTLSETRGAQYVTVSSQEVDGEVQVAVEDNGLGLSGEEAATLFDLAVRTDQAVPLLEGSGLVQVRRILARHGGWAWAEAQRSSGKVVLAFPRDPAVTEFEALFRKDKPGW</sequence>
<dbReference type="SMART" id="SM00091">
    <property type="entry name" value="PAS"/>
    <property type="match status" value="3"/>
</dbReference>
<feature type="domain" description="PAS" evidence="7">
    <location>
        <begin position="797"/>
        <end position="867"/>
    </location>
</feature>
<reference evidence="9" key="4">
    <citation type="submission" date="2024-05" db="EMBL/GenBank/DDBJ databases">
        <authorList>
            <person name="Sun Q."/>
            <person name="Zhou Y."/>
        </authorList>
    </citation>
    <scope>NUCLEOTIDE SEQUENCE</scope>
    <source>
        <strain evidence="9">CGMCC 1.18437</strain>
    </source>
</reference>
<dbReference type="SMART" id="SM00086">
    <property type="entry name" value="PAC"/>
    <property type="match status" value="1"/>
</dbReference>
<feature type="domain" description="Histidine kinase" evidence="6">
    <location>
        <begin position="944"/>
        <end position="1154"/>
    </location>
</feature>
<dbReference type="Gene3D" id="3.30.450.20">
    <property type="entry name" value="PAS domain"/>
    <property type="match status" value="3"/>
</dbReference>
<proteinExistence type="predicted"/>
<dbReference type="FunFam" id="3.30.450.20:FF:000099">
    <property type="entry name" value="Sensory box sensor histidine kinase"/>
    <property type="match status" value="1"/>
</dbReference>
<dbReference type="InterPro" id="IPR000014">
    <property type="entry name" value="PAS"/>
</dbReference>
<keyword evidence="5" id="KW-0418">Kinase</keyword>
<dbReference type="InterPro" id="IPR003594">
    <property type="entry name" value="HATPase_dom"/>
</dbReference>
<reference evidence="10 11" key="3">
    <citation type="submission" date="2020-08" db="EMBL/GenBank/DDBJ databases">
        <title>Genomic Encyclopedia of Type Strains, Phase IV (KMG-IV): sequencing the most valuable type-strain genomes for metagenomic binning, comparative biology and taxonomic classification.</title>
        <authorList>
            <person name="Goeker M."/>
        </authorList>
    </citation>
    <scope>NUCLEOTIDE SEQUENCE [LARGE SCALE GENOMIC DNA]</scope>
    <source>
        <strain evidence="10 11">DSM 27521</strain>
    </source>
</reference>
<dbReference type="InterPro" id="IPR052162">
    <property type="entry name" value="Sensor_kinase/Photoreceptor"/>
</dbReference>
<dbReference type="SUPFAM" id="SSF55785">
    <property type="entry name" value="PYP-like sensor domain (PAS domain)"/>
    <property type="match status" value="3"/>
</dbReference>
<dbReference type="InterPro" id="IPR005467">
    <property type="entry name" value="His_kinase_dom"/>
</dbReference>
<dbReference type="EMBL" id="BNAJ01000009">
    <property type="protein sequence ID" value="GHF53711.1"/>
    <property type="molecule type" value="Genomic_DNA"/>
</dbReference>
<comment type="caution">
    <text evidence="10">The sequence shown here is derived from an EMBL/GenBank/DDBJ whole genome shotgun (WGS) entry which is preliminary data.</text>
</comment>
<evidence type="ECO:0000256" key="4">
    <source>
        <dbReference type="ARBA" id="ARBA00022679"/>
    </source>
</evidence>
<name>A0A7W8NSI2_9DEIO</name>
<dbReference type="InterPro" id="IPR035965">
    <property type="entry name" value="PAS-like_dom_sf"/>
</dbReference>
<keyword evidence="3" id="KW-0597">Phosphoprotein</keyword>
<dbReference type="Proteomes" id="UP000619376">
    <property type="component" value="Unassembled WGS sequence"/>
</dbReference>
<dbReference type="InterPro" id="IPR001610">
    <property type="entry name" value="PAC"/>
</dbReference>
<evidence type="ECO:0000256" key="2">
    <source>
        <dbReference type="ARBA" id="ARBA00012438"/>
    </source>
</evidence>
<evidence type="ECO:0000259" key="7">
    <source>
        <dbReference type="PROSITE" id="PS50112"/>
    </source>
</evidence>
<keyword evidence="12" id="KW-1185">Reference proteome</keyword>
<dbReference type="PANTHER" id="PTHR43304:SF1">
    <property type="entry name" value="PAC DOMAIN-CONTAINING PROTEIN"/>
    <property type="match status" value="1"/>
</dbReference>
<evidence type="ECO:0000313" key="11">
    <source>
        <dbReference type="Proteomes" id="UP000539473"/>
    </source>
</evidence>
<dbReference type="Gene3D" id="3.30.565.10">
    <property type="entry name" value="Histidine kinase-like ATPase, C-terminal domain"/>
    <property type="match status" value="1"/>
</dbReference>
<reference evidence="12" key="2">
    <citation type="journal article" date="2019" name="Int. J. Syst. Evol. Microbiol.">
        <title>The Global Catalogue of Microorganisms (GCM) 10K type strain sequencing project: providing services to taxonomists for standard genome sequencing and annotation.</title>
        <authorList>
            <consortium name="The Broad Institute Genomics Platform"/>
            <consortium name="The Broad Institute Genome Sequencing Center for Infectious Disease"/>
            <person name="Wu L."/>
            <person name="Ma J."/>
        </authorList>
    </citation>
    <scope>NUCLEOTIDE SEQUENCE [LARGE SCALE GENOMIC DNA]</scope>
    <source>
        <strain evidence="12">CGMCC 1.18437</strain>
    </source>
</reference>
<dbReference type="InterPro" id="IPR036890">
    <property type="entry name" value="HATPase_C_sf"/>
</dbReference>
<dbReference type="EMBL" id="JACHFK010000010">
    <property type="protein sequence ID" value="MBB5378003.1"/>
    <property type="molecule type" value="Genomic_DNA"/>
</dbReference>
<dbReference type="SUPFAM" id="SSF55874">
    <property type="entry name" value="ATPase domain of HSP90 chaperone/DNA topoisomerase II/histidine kinase"/>
    <property type="match status" value="1"/>
</dbReference>
<keyword evidence="4" id="KW-0808">Transferase</keyword>
<dbReference type="Pfam" id="PF01590">
    <property type="entry name" value="GAF"/>
    <property type="match status" value="3"/>
</dbReference>
<accession>A0A7W8NSI2</accession>
<evidence type="ECO:0000256" key="1">
    <source>
        <dbReference type="ARBA" id="ARBA00000085"/>
    </source>
</evidence>
<dbReference type="InterPro" id="IPR000700">
    <property type="entry name" value="PAS-assoc_C"/>
</dbReference>
<protein>
    <recommendedName>
        <fullName evidence="2">histidine kinase</fullName>
        <ecNumber evidence="2">2.7.13.3</ecNumber>
    </recommendedName>
</protein>
<evidence type="ECO:0000256" key="5">
    <source>
        <dbReference type="ARBA" id="ARBA00022777"/>
    </source>
</evidence>
<dbReference type="SMART" id="SM00387">
    <property type="entry name" value="HATPase_c"/>
    <property type="match status" value="1"/>
</dbReference>
<reference evidence="9" key="1">
    <citation type="journal article" date="2014" name="Int. J. Syst. Evol. Microbiol.">
        <title>Complete genome of a new Firmicutes species belonging to the dominant human colonic microbiota ('Ruminococcus bicirculans') reveals two chromosomes and a selective capacity to utilize plant glucans.</title>
        <authorList>
            <consortium name="NISC Comparative Sequencing Program"/>
            <person name="Wegmann U."/>
            <person name="Louis P."/>
            <person name="Goesmann A."/>
            <person name="Henrissat B."/>
            <person name="Duncan S.H."/>
            <person name="Flint H.J."/>
        </authorList>
    </citation>
    <scope>NUCLEOTIDE SEQUENCE</scope>
    <source>
        <strain evidence="9">CGMCC 1.18437</strain>
    </source>
</reference>
<dbReference type="InterPro" id="IPR013656">
    <property type="entry name" value="PAS_4"/>
</dbReference>
<dbReference type="InterPro" id="IPR013655">
    <property type="entry name" value="PAS_fold_3"/>
</dbReference>
<dbReference type="Proteomes" id="UP000539473">
    <property type="component" value="Unassembled WGS sequence"/>
</dbReference>
<gene>
    <name evidence="9" type="ORF">GCM10017781_32420</name>
    <name evidence="10" type="ORF">HNQ07_003504</name>
</gene>
<evidence type="ECO:0000313" key="10">
    <source>
        <dbReference type="EMBL" id="MBB5378003.1"/>
    </source>
</evidence>
<dbReference type="PROSITE" id="PS50109">
    <property type="entry name" value="HIS_KIN"/>
    <property type="match status" value="1"/>
</dbReference>
<dbReference type="PROSITE" id="PS50113">
    <property type="entry name" value="PAC"/>
    <property type="match status" value="1"/>
</dbReference>
<evidence type="ECO:0000313" key="9">
    <source>
        <dbReference type="EMBL" id="GHF53711.1"/>
    </source>
</evidence>
<evidence type="ECO:0000259" key="8">
    <source>
        <dbReference type="PROSITE" id="PS50113"/>
    </source>
</evidence>
<dbReference type="Pfam" id="PF02518">
    <property type="entry name" value="HATPase_c"/>
    <property type="match status" value="1"/>
</dbReference>
<dbReference type="Pfam" id="PF08448">
    <property type="entry name" value="PAS_4"/>
    <property type="match status" value="2"/>
</dbReference>
<feature type="domain" description="PAC" evidence="8">
    <location>
        <begin position="870"/>
        <end position="922"/>
    </location>
</feature>
<dbReference type="InterPro" id="IPR003018">
    <property type="entry name" value="GAF"/>
</dbReference>
<dbReference type="Pfam" id="PF08447">
    <property type="entry name" value="PAS_3"/>
    <property type="match status" value="1"/>
</dbReference>
<dbReference type="PROSITE" id="PS50112">
    <property type="entry name" value="PAS"/>
    <property type="match status" value="1"/>
</dbReference>
<dbReference type="AlphaFoldDB" id="A0A7W8NSI2"/>
<dbReference type="SMART" id="SM00065">
    <property type="entry name" value="GAF"/>
    <property type="match status" value="3"/>
</dbReference>
<comment type="catalytic activity">
    <reaction evidence="1">
        <text>ATP + protein L-histidine = ADP + protein N-phospho-L-histidine.</text>
        <dbReference type="EC" id="2.7.13.3"/>
    </reaction>
</comment>
<dbReference type="GO" id="GO:0004673">
    <property type="term" value="F:protein histidine kinase activity"/>
    <property type="evidence" value="ECO:0007669"/>
    <property type="project" value="UniProtKB-EC"/>
</dbReference>
<evidence type="ECO:0000259" key="6">
    <source>
        <dbReference type="PROSITE" id="PS50109"/>
    </source>
</evidence>
<dbReference type="RefSeq" id="WP_184114071.1">
    <property type="nucleotide sequence ID" value="NZ_BNAJ01000009.1"/>
</dbReference>
<dbReference type="PANTHER" id="PTHR43304">
    <property type="entry name" value="PHYTOCHROME-LIKE PROTEIN CPH1"/>
    <property type="match status" value="1"/>
</dbReference>
<dbReference type="CDD" id="cd00130">
    <property type="entry name" value="PAS"/>
    <property type="match status" value="1"/>
</dbReference>
<evidence type="ECO:0000256" key="3">
    <source>
        <dbReference type="ARBA" id="ARBA00022553"/>
    </source>
</evidence>
<dbReference type="NCBIfam" id="TIGR00229">
    <property type="entry name" value="sensory_box"/>
    <property type="match status" value="3"/>
</dbReference>
<evidence type="ECO:0000313" key="12">
    <source>
        <dbReference type="Proteomes" id="UP000619376"/>
    </source>
</evidence>
<dbReference type="SUPFAM" id="SSF55781">
    <property type="entry name" value="GAF domain-like"/>
    <property type="match status" value="3"/>
</dbReference>
<dbReference type="EC" id="2.7.13.3" evidence="2"/>
<dbReference type="InterPro" id="IPR029016">
    <property type="entry name" value="GAF-like_dom_sf"/>
</dbReference>